<gene>
    <name evidence="3" type="ORF">GCM10009839_66150</name>
</gene>
<evidence type="ECO:0000313" key="4">
    <source>
        <dbReference type="Proteomes" id="UP001500751"/>
    </source>
</evidence>
<dbReference type="RefSeq" id="WP_344669624.1">
    <property type="nucleotide sequence ID" value="NZ_BAAAQN010000049.1"/>
</dbReference>
<evidence type="ECO:0000256" key="1">
    <source>
        <dbReference type="SAM" id="MobiDB-lite"/>
    </source>
</evidence>
<feature type="region of interest" description="Disordered" evidence="1">
    <location>
        <begin position="77"/>
        <end position="120"/>
    </location>
</feature>
<protein>
    <submittedName>
        <fullName evidence="3">Uncharacterized protein</fullName>
    </submittedName>
</protein>
<keyword evidence="2" id="KW-0812">Transmembrane</keyword>
<sequence length="313" mass="32025">MTEHSDDAQQAGLRTLLTGAAEDVLPASAPYDAIVGDARRRIRVRAIGGSALSVVALGAAVAVGVSSFAGGADATRAASGGNGPGAAALTPATSPGAQAAKPQAAPPTTPVAPFAPTSTPAEEPIHYGKTVIAQGVFKGVPWTLARELTKKDGVVVPVPGGETKQTMVFDDTYFVGPNSLRDRGAGGGGTSPDNISALLKHFSYPNADLASSTSVTCLGVGAMDNSWKKENSSPYGISFVSGIVAAKVARVQVVFKDGTTQDATLVAAPADEDGKYFYLPFANQSWHSPGGTLVYYDAQGKVLKPKQDAFSQF</sequence>
<dbReference type="Proteomes" id="UP001500751">
    <property type="component" value="Unassembled WGS sequence"/>
</dbReference>
<feature type="transmembrane region" description="Helical" evidence="2">
    <location>
        <begin position="46"/>
        <end position="69"/>
    </location>
</feature>
<keyword evidence="2" id="KW-1133">Transmembrane helix</keyword>
<dbReference type="EMBL" id="BAAAQN010000049">
    <property type="protein sequence ID" value="GAA2050457.1"/>
    <property type="molecule type" value="Genomic_DNA"/>
</dbReference>
<evidence type="ECO:0000313" key="3">
    <source>
        <dbReference type="EMBL" id="GAA2050457.1"/>
    </source>
</evidence>
<keyword evidence="4" id="KW-1185">Reference proteome</keyword>
<comment type="caution">
    <text evidence="3">The sequence shown here is derived from an EMBL/GenBank/DDBJ whole genome shotgun (WGS) entry which is preliminary data.</text>
</comment>
<evidence type="ECO:0000256" key="2">
    <source>
        <dbReference type="SAM" id="Phobius"/>
    </source>
</evidence>
<reference evidence="4" key="1">
    <citation type="journal article" date="2019" name="Int. J. Syst. Evol. Microbiol.">
        <title>The Global Catalogue of Microorganisms (GCM) 10K type strain sequencing project: providing services to taxonomists for standard genome sequencing and annotation.</title>
        <authorList>
            <consortium name="The Broad Institute Genomics Platform"/>
            <consortium name="The Broad Institute Genome Sequencing Center for Infectious Disease"/>
            <person name="Wu L."/>
            <person name="Ma J."/>
        </authorList>
    </citation>
    <scope>NUCLEOTIDE SEQUENCE [LARGE SCALE GENOMIC DNA]</scope>
    <source>
        <strain evidence="4">JCM 16014</strain>
    </source>
</reference>
<proteinExistence type="predicted"/>
<feature type="compositionally biased region" description="Low complexity" evidence="1">
    <location>
        <begin position="111"/>
        <end position="120"/>
    </location>
</feature>
<keyword evidence="2" id="KW-0472">Membrane</keyword>
<name>A0ABP5GLM5_9ACTN</name>
<accession>A0ABP5GLM5</accession>
<organism evidence="3 4">
    <name type="scientific">Catenulispora yoronensis</name>
    <dbReference type="NCBI Taxonomy" id="450799"/>
    <lineage>
        <taxon>Bacteria</taxon>
        <taxon>Bacillati</taxon>
        <taxon>Actinomycetota</taxon>
        <taxon>Actinomycetes</taxon>
        <taxon>Catenulisporales</taxon>
        <taxon>Catenulisporaceae</taxon>
        <taxon>Catenulispora</taxon>
    </lineage>
</organism>